<evidence type="ECO:0000256" key="1">
    <source>
        <dbReference type="SAM" id="Phobius"/>
    </source>
</evidence>
<sequence>MAPIKFEEHIKEKLDKRSLKPSADAWNILSKRLDNQDKNNKTYWWIGIAASIIGVLLVVSQFLNNDVVFEEIPKIVVTPEVVQQEETIKIISEHIGEKGLNTIEKVNNIDKAETIEKSKPEKLVNKNRIKGTVTKVVEGKTNSKEKDIQMGLIELPKENLTFEDQRIQNIVAQVQALKADNKNVTDEDIDALLIEAQKEIRLNKLINETTGVVDADYLLQDVEAELDKSFRSKVFEALRSSYNSVKTAVAQRND</sequence>
<evidence type="ECO:0000313" key="3">
    <source>
        <dbReference type="Proteomes" id="UP001501302"/>
    </source>
</evidence>
<dbReference type="RefSeq" id="WP_345190142.1">
    <property type="nucleotide sequence ID" value="NZ_BAABJJ010000009.1"/>
</dbReference>
<evidence type="ECO:0008006" key="4">
    <source>
        <dbReference type="Google" id="ProtNLM"/>
    </source>
</evidence>
<name>A0ABP9GBH0_9FLAO</name>
<proteinExistence type="predicted"/>
<keyword evidence="3" id="KW-1185">Reference proteome</keyword>
<keyword evidence="1" id="KW-1133">Transmembrane helix</keyword>
<protein>
    <recommendedName>
        <fullName evidence="4">Anti-sigma factor</fullName>
    </recommendedName>
</protein>
<organism evidence="2 3">
    <name type="scientific">Algibacter agarivorans</name>
    <dbReference type="NCBI Taxonomy" id="1109741"/>
    <lineage>
        <taxon>Bacteria</taxon>
        <taxon>Pseudomonadati</taxon>
        <taxon>Bacteroidota</taxon>
        <taxon>Flavobacteriia</taxon>
        <taxon>Flavobacteriales</taxon>
        <taxon>Flavobacteriaceae</taxon>
        <taxon>Algibacter</taxon>
    </lineage>
</organism>
<accession>A0ABP9GBH0</accession>
<feature type="transmembrane region" description="Helical" evidence="1">
    <location>
        <begin position="42"/>
        <end position="63"/>
    </location>
</feature>
<evidence type="ECO:0000313" key="2">
    <source>
        <dbReference type="EMBL" id="GAA4936752.1"/>
    </source>
</evidence>
<keyword evidence="1" id="KW-0812">Transmembrane</keyword>
<comment type="caution">
    <text evidence="2">The sequence shown here is derived from an EMBL/GenBank/DDBJ whole genome shotgun (WGS) entry which is preliminary data.</text>
</comment>
<keyword evidence="1" id="KW-0472">Membrane</keyword>
<dbReference type="EMBL" id="BAABJJ010000009">
    <property type="protein sequence ID" value="GAA4936752.1"/>
    <property type="molecule type" value="Genomic_DNA"/>
</dbReference>
<gene>
    <name evidence="2" type="ORF">GCM10023314_06370</name>
</gene>
<dbReference type="Proteomes" id="UP001501302">
    <property type="component" value="Unassembled WGS sequence"/>
</dbReference>
<reference evidence="3" key="1">
    <citation type="journal article" date="2019" name="Int. J. Syst. Evol. Microbiol.">
        <title>The Global Catalogue of Microorganisms (GCM) 10K type strain sequencing project: providing services to taxonomists for standard genome sequencing and annotation.</title>
        <authorList>
            <consortium name="The Broad Institute Genomics Platform"/>
            <consortium name="The Broad Institute Genome Sequencing Center for Infectious Disease"/>
            <person name="Wu L."/>
            <person name="Ma J."/>
        </authorList>
    </citation>
    <scope>NUCLEOTIDE SEQUENCE [LARGE SCALE GENOMIC DNA]</scope>
    <source>
        <strain evidence="3">JCM 18285</strain>
    </source>
</reference>